<evidence type="ECO:0000313" key="3">
    <source>
        <dbReference type="EMBL" id="KAL0278093.1"/>
    </source>
</evidence>
<dbReference type="PROSITE" id="PS50158">
    <property type="entry name" value="ZF_CCHC"/>
    <property type="match status" value="2"/>
</dbReference>
<gene>
    <name evidence="3" type="ORF">PYX00_000002</name>
</gene>
<dbReference type="AlphaFoldDB" id="A0AAW2I8I0"/>
<dbReference type="Gene3D" id="4.10.60.10">
    <property type="entry name" value="Zinc finger, CCHC-type"/>
    <property type="match status" value="1"/>
</dbReference>
<evidence type="ECO:0000256" key="1">
    <source>
        <dbReference type="PROSITE-ProRule" id="PRU00047"/>
    </source>
</evidence>
<dbReference type="EMBL" id="JARGDH010000001">
    <property type="protein sequence ID" value="KAL0278093.1"/>
    <property type="molecule type" value="Genomic_DNA"/>
</dbReference>
<keyword evidence="1" id="KW-0863">Zinc-finger</keyword>
<proteinExistence type="predicted"/>
<organism evidence="3">
    <name type="scientific">Menopon gallinae</name>
    <name type="common">poultry shaft louse</name>
    <dbReference type="NCBI Taxonomy" id="328185"/>
    <lineage>
        <taxon>Eukaryota</taxon>
        <taxon>Metazoa</taxon>
        <taxon>Ecdysozoa</taxon>
        <taxon>Arthropoda</taxon>
        <taxon>Hexapoda</taxon>
        <taxon>Insecta</taxon>
        <taxon>Pterygota</taxon>
        <taxon>Neoptera</taxon>
        <taxon>Paraneoptera</taxon>
        <taxon>Psocodea</taxon>
        <taxon>Troctomorpha</taxon>
        <taxon>Phthiraptera</taxon>
        <taxon>Amblycera</taxon>
        <taxon>Menoponidae</taxon>
        <taxon>Menopon</taxon>
    </lineage>
</organism>
<reference evidence="3" key="1">
    <citation type="journal article" date="2024" name="Gigascience">
        <title>Chromosome-level genome of the poultry shaft louse Menopon gallinae provides insight into the host-switching and adaptive evolution of parasitic lice.</title>
        <authorList>
            <person name="Xu Y."/>
            <person name="Ma L."/>
            <person name="Liu S."/>
            <person name="Liang Y."/>
            <person name="Liu Q."/>
            <person name="He Z."/>
            <person name="Tian L."/>
            <person name="Duan Y."/>
            <person name="Cai W."/>
            <person name="Li H."/>
            <person name="Song F."/>
        </authorList>
    </citation>
    <scope>NUCLEOTIDE SEQUENCE</scope>
    <source>
        <strain evidence="3">Cailab_2023a</strain>
    </source>
</reference>
<sequence length="305" mass="33870">MADTLRGIQGAIGVLTQKQATLEQALKKGEGGFSGSVGGQTYADRVKQQVQVQGQGGKTVIVRGAEGQNVEVTKIRDIIKETIKPTEEGIKITGIRKGRNGVIITTADEQSWNKVVSNKTLKDKGLKTSEPGRRWPRIGLYGMDRELDKDQLTETIFKQNFVEKYESLSKFKEDFAPLYRTGRRDNIRGAWVARVTGGLRKMFLDMGRVYIGWDVCRVEDEPGMTRCYRCLAFGHLASKCGARPVCGHCGTEGHERKDCGKTAEPAVCGNCKRFGRPAGHDVASRECPYYLRQLDLLARITDYGC</sequence>
<dbReference type="GO" id="GO:0003676">
    <property type="term" value="F:nucleic acid binding"/>
    <property type="evidence" value="ECO:0007669"/>
    <property type="project" value="InterPro"/>
</dbReference>
<accession>A0AAW2I8I0</accession>
<evidence type="ECO:0000259" key="2">
    <source>
        <dbReference type="PROSITE" id="PS50158"/>
    </source>
</evidence>
<keyword evidence="1" id="KW-0479">Metal-binding</keyword>
<dbReference type="SMART" id="SM00343">
    <property type="entry name" value="ZnF_C2HC"/>
    <property type="match status" value="2"/>
</dbReference>
<protein>
    <recommendedName>
        <fullName evidence="2">CCHC-type domain-containing protein</fullName>
    </recommendedName>
</protein>
<comment type="caution">
    <text evidence="3">The sequence shown here is derived from an EMBL/GenBank/DDBJ whole genome shotgun (WGS) entry which is preliminary data.</text>
</comment>
<name>A0AAW2I8I0_9NEOP</name>
<dbReference type="InterPro" id="IPR036875">
    <property type="entry name" value="Znf_CCHC_sf"/>
</dbReference>
<feature type="domain" description="CCHC-type" evidence="2">
    <location>
        <begin position="226"/>
        <end position="240"/>
    </location>
</feature>
<keyword evidence="1" id="KW-0862">Zinc</keyword>
<feature type="domain" description="CCHC-type" evidence="2">
    <location>
        <begin position="246"/>
        <end position="259"/>
    </location>
</feature>
<dbReference type="GO" id="GO:0008270">
    <property type="term" value="F:zinc ion binding"/>
    <property type="evidence" value="ECO:0007669"/>
    <property type="project" value="UniProtKB-KW"/>
</dbReference>
<dbReference type="SUPFAM" id="SSF57756">
    <property type="entry name" value="Retrovirus zinc finger-like domains"/>
    <property type="match status" value="1"/>
</dbReference>
<dbReference type="InterPro" id="IPR001878">
    <property type="entry name" value="Znf_CCHC"/>
</dbReference>